<evidence type="ECO:0000313" key="3">
    <source>
        <dbReference type="EMBL" id="TNJ29330.1"/>
    </source>
</evidence>
<name>A0A4Z1SUE1_GIAMU</name>
<gene>
    <name evidence="3" type="ORF">GMRT_10983</name>
</gene>
<evidence type="ECO:0000256" key="1">
    <source>
        <dbReference type="SAM" id="Coils"/>
    </source>
</evidence>
<dbReference type="OrthoDB" id="5390at2759"/>
<dbReference type="EMBL" id="VDLU01000001">
    <property type="protein sequence ID" value="TNJ29330.1"/>
    <property type="molecule type" value="Genomic_DNA"/>
</dbReference>
<protein>
    <submittedName>
        <fullName evidence="3">Ribosomal RNA-processing protein 7</fullName>
    </submittedName>
</protein>
<feature type="domain" description="Ribosomal RNA-processing protein 7 C-terminal" evidence="2">
    <location>
        <begin position="160"/>
        <end position="244"/>
    </location>
</feature>
<evidence type="ECO:0000313" key="4">
    <source>
        <dbReference type="Proteomes" id="UP000315496"/>
    </source>
</evidence>
<dbReference type="AlphaFoldDB" id="A0A4Z1SUE1"/>
<keyword evidence="4" id="KW-1185">Reference proteome</keyword>
<dbReference type="VEuPathDB" id="GiardiaDB:GMRT_10983"/>
<evidence type="ECO:0000259" key="2">
    <source>
        <dbReference type="Pfam" id="PF12923"/>
    </source>
</evidence>
<dbReference type="Pfam" id="PF12923">
    <property type="entry name" value="RRP7"/>
    <property type="match status" value="1"/>
</dbReference>
<feature type="coiled-coil region" evidence="1">
    <location>
        <begin position="217"/>
        <end position="244"/>
    </location>
</feature>
<reference evidence="3 4" key="1">
    <citation type="submission" date="2019-05" db="EMBL/GenBank/DDBJ databases">
        <title>The compact genome of Giardia muris reveals important steps in the evolution of intestinal protozoan parasites.</title>
        <authorList>
            <person name="Xu F."/>
            <person name="Jimenez-Gonzalez A."/>
            <person name="Einarsson E."/>
            <person name="Astvaldsson A."/>
            <person name="Peirasmaki D."/>
            <person name="Eckmann L."/>
            <person name="Andersson J.O."/>
            <person name="Svard S.G."/>
            <person name="Jerlstrom-Hultqvist J."/>
        </authorList>
    </citation>
    <scope>NUCLEOTIDE SEQUENCE [LARGE SCALE GENOMIC DNA]</scope>
    <source>
        <strain evidence="3 4">Roberts-Thomson</strain>
    </source>
</reference>
<keyword evidence="1" id="KW-0175">Coiled coil</keyword>
<accession>A0A4Z1SUE1</accession>
<dbReference type="InterPro" id="IPR024326">
    <property type="entry name" value="RRP7_C"/>
</dbReference>
<comment type="caution">
    <text evidence="3">The sequence shown here is derived from an EMBL/GenBank/DDBJ whole genome shotgun (WGS) entry which is preliminary data.</text>
</comment>
<organism evidence="3 4">
    <name type="scientific">Giardia muris</name>
    <dbReference type="NCBI Taxonomy" id="5742"/>
    <lineage>
        <taxon>Eukaryota</taxon>
        <taxon>Metamonada</taxon>
        <taxon>Diplomonadida</taxon>
        <taxon>Hexamitidae</taxon>
        <taxon>Giardiinae</taxon>
        <taxon>Giardia</taxon>
    </lineage>
</organism>
<dbReference type="Proteomes" id="UP000315496">
    <property type="component" value="Chromosome 1"/>
</dbReference>
<proteinExistence type="predicted"/>
<sequence length="255" mass="30047">MNTDLKPIWIRILDLQPIPLFFHITEKRDAAFVANIPFIFGQKDLQVIFEHFAEVSSVQLREFLQRQLQPHWSVGPARAPRYAEITFGSYPEALIEYVETTLFYNGETVSLTPLKSKLHFSSLISMYTQAYEQDTRLPADVLRQVCEIFIGKYDALPQPEAEGVDQDGWQKPQASSVRTTYTRNKRIVGIDEEYTAMKIQQMRDRLLEKNFYTFQRKVQHEVELERLRQKHEEETRHLARFSRKEIGNPFLHNLK</sequence>